<dbReference type="InterPro" id="IPR039031">
    <property type="entry name" value="Mucolipin"/>
</dbReference>
<dbReference type="GO" id="GO:0005765">
    <property type="term" value="C:lysosomal membrane"/>
    <property type="evidence" value="ECO:0007669"/>
    <property type="project" value="TreeGrafter"/>
</dbReference>
<keyword evidence="2 7" id="KW-0812">Transmembrane</keyword>
<dbReference type="InterPro" id="IPR013122">
    <property type="entry name" value="PKD1_2_channel"/>
</dbReference>
<feature type="compositionally biased region" description="Low complexity" evidence="6">
    <location>
        <begin position="65"/>
        <end position="76"/>
    </location>
</feature>
<dbReference type="GO" id="GO:0072345">
    <property type="term" value="F:NAADP-sensitive calcium-release channel activity"/>
    <property type="evidence" value="ECO:0007669"/>
    <property type="project" value="TreeGrafter"/>
</dbReference>
<dbReference type="eggNOG" id="KOG3733">
    <property type="taxonomic scope" value="Eukaryota"/>
</dbReference>
<accession>A0A0D2VFF0</accession>
<evidence type="ECO:0000256" key="2">
    <source>
        <dbReference type="ARBA" id="ARBA00022692"/>
    </source>
</evidence>
<evidence type="ECO:0000256" key="1">
    <source>
        <dbReference type="ARBA" id="ARBA00004141"/>
    </source>
</evidence>
<feature type="region of interest" description="Disordered" evidence="6">
    <location>
        <begin position="198"/>
        <end position="238"/>
    </location>
</feature>
<feature type="domain" description="Polycystin cation channel PKD1/PKD2" evidence="8">
    <location>
        <begin position="579"/>
        <end position="713"/>
    </location>
</feature>
<feature type="compositionally biased region" description="Low complexity" evidence="6">
    <location>
        <begin position="866"/>
        <end position="884"/>
    </location>
</feature>
<proteinExistence type="predicted"/>
<dbReference type="STRING" id="595528.A0A0D2VFF0"/>
<feature type="transmembrane region" description="Helical" evidence="7">
    <location>
        <begin position="687"/>
        <end position="708"/>
    </location>
</feature>
<dbReference type="AlphaFoldDB" id="A0A0D2VFF0"/>
<protein>
    <recommendedName>
        <fullName evidence="8">Polycystin cation channel PKD1/PKD2 domain-containing protein</fullName>
    </recommendedName>
</protein>
<evidence type="ECO:0000313" key="10">
    <source>
        <dbReference type="Proteomes" id="UP000008743"/>
    </source>
</evidence>
<feature type="coiled-coil region" evidence="5">
    <location>
        <begin position="982"/>
        <end position="1021"/>
    </location>
</feature>
<feature type="transmembrane region" description="Helical" evidence="7">
    <location>
        <begin position="618"/>
        <end position="640"/>
    </location>
</feature>
<keyword evidence="5" id="KW-0175">Coiled coil</keyword>
<keyword evidence="3 7" id="KW-1133">Transmembrane helix</keyword>
<evidence type="ECO:0000256" key="3">
    <source>
        <dbReference type="ARBA" id="ARBA00022989"/>
    </source>
</evidence>
<dbReference type="PANTHER" id="PTHR12127:SF7">
    <property type="entry name" value="SD02261P"/>
    <property type="match status" value="1"/>
</dbReference>
<dbReference type="Pfam" id="PF08016">
    <property type="entry name" value="PKD_channel"/>
    <property type="match status" value="1"/>
</dbReference>
<feature type="region of interest" description="Disordered" evidence="6">
    <location>
        <begin position="953"/>
        <end position="975"/>
    </location>
</feature>
<feature type="region of interest" description="Disordered" evidence="6">
    <location>
        <begin position="1"/>
        <end position="76"/>
    </location>
</feature>
<evidence type="ECO:0000256" key="4">
    <source>
        <dbReference type="ARBA" id="ARBA00023136"/>
    </source>
</evidence>
<evidence type="ECO:0000256" key="5">
    <source>
        <dbReference type="SAM" id="Coils"/>
    </source>
</evidence>
<dbReference type="EMBL" id="KE346360">
    <property type="protein sequence ID" value="KJE88457.1"/>
    <property type="molecule type" value="Genomic_DNA"/>
</dbReference>
<feature type="compositionally biased region" description="Low complexity" evidence="6">
    <location>
        <begin position="198"/>
        <end position="213"/>
    </location>
</feature>
<gene>
    <name evidence="9" type="ORF">CAOG_000111</name>
</gene>
<feature type="transmembrane region" description="Helical" evidence="7">
    <location>
        <begin position="646"/>
        <end position="667"/>
    </location>
</feature>
<dbReference type="OrthoDB" id="263481at2759"/>
<organism evidence="9 10">
    <name type="scientific">Capsaspora owczarzaki (strain ATCC 30864)</name>
    <dbReference type="NCBI Taxonomy" id="595528"/>
    <lineage>
        <taxon>Eukaryota</taxon>
        <taxon>Filasterea</taxon>
        <taxon>Capsaspora</taxon>
    </lineage>
</organism>
<dbReference type="RefSeq" id="XP_004364982.2">
    <property type="nucleotide sequence ID" value="XM_004364925.2"/>
</dbReference>
<dbReference type="InParanoid" id="A0A0D2VFF0"/>
<feature type="region of interest" description="Disordered" evidence="6">
    <location>
        <begin position="818"/>
        <end position="851"/>
    </location>
</feature>
<keyword evidence="10" id="KW-1185">Reference proteome</keyword>
<keyword evidence="4 7" id="KW-0472">Membrane</keyword>
<feature type="transmembrane region" description="Helical" evidence="7">
    <location>
        <begin position="581"/>
        <end position="598"/>
    </location>
</feature>
<dbReference type="Gene3D" id="1.10.287.70">
    <property type="match status" value="1"/>
</dbReference>
<reference evidence="10" key="1">
    <citation type="submission" date="2011-02" db="EMBL/GenBank/DDBJ databases">
        <title>The Genome Sequence of Capsaspora owczarzaki ATCC 30864.</title>
        <authorList>
            <person name="Russ C."/>
            <person name="Cuomo C."/>
            <person name="Burger G."/>
            <person name="Gray M.W."/>
            <person name="Holland P.W.H."/>
            <person name="King N."/>
            <person name="Lang F.B.F."/>
            <person name="Roger A.J."/>
            <person name="Ruiz-Trillo I."/>
            <person name="Young S.K."/>
            <person name="Zeng Q."/>
            <person name="Gargeya S."/>
            <person name="Alvarado L."/>
            <person name="Berlin A."/>
            <person name="Chapman S.B."/>
            <person name="Chen Z."/>
            <person name="Freedman E."/>
            <person name="Gellesch M."/>
            <person name="Goldberg J."/>
            <person name="Griggs A."/>
            <person name="Gujja S."/>
            <person name="Heilman E."/>
            <person name="Heiman D."/>
            <person name="Howarth C."/>
            <person name="Mehta T."/>
            <person name="Neiman D."/>
            <person name="Pearson M."/>
            <person name="Roberts A."/>
            <person name="Saif S."/>
            <person name="Shea T."/>
            <person name="Shenoy N."/>
            <person name="Sisk P."/>
            <person name="Stolte C."/>
            <person name="Sykes S."/>
            <person name="White J."/>
            <person name="Yandava C."/>
            <person name="Haas B."/>
            <person name="Nusbaum C."/>
            <person name="Birren B."/>
        </authorList>
    </citation>
    <scope>NUCLEOTIDE SEQUENCE</scope>
    <source>
        <strain evidence="10">ATCC 30864</strain>
    </source>
</reference>
<comment type="subcellular location">
    <subcellularLocation>
        <location evidence="1">Membrane</location>
        <topology evidence="1">Multi-pass membrane protein</topology>
    </subcellularLocation>
</comment>
<evidence type="ECO:0000256" key="7">
    <source>
        <dbReference type="SAM" id="Phobius"/>
    </source>
</evidence>
<feature type="transmembrane region" description="Helical" evidence="7">
    <location>
        <begin position="475"/>
        <end position="498"/>
    </location>
</feature>
<dbReference type="GO" id="GO:0005886">
    <property type="term" value="C:plasma membrane"/>
    <property type="evidence" value="ECO:0007669"/>
    <property type="project" value="TreeGrafter"/>
</dbReference>
<sequence>MPRAPDTVPLLEADESPLAEELPPATGGGGSGGGGSGSGADALGGAGTLPRASPDNNDGDVAPLAMSGSSSSHHSNAVAAAATLGNSTVFTARSGSPAGSGLDGAAGATAGSGGASSSSAAAAAGGASSASKRPASPVVTPGILSSIKQSASNMIAKITGNPTSPSATPRSGFIAAAIASTAAPAAALYANDKTGASAAGSGTPGLTSSAGSPRASAETSRAGSPSVAGGQRAGGSSSKRSVFFIPNLAPPRLSKKQQLTLSPWTKFTRFKRIPFKFILNVLVTALLTTRILLENGTYSTYVAHQHETFHQYFRPDPDVWQSTLFSMTDVTSHLTNSVNNYAALTTDCVSHFSSKDPKTGHTFPIVLTVQSYANNTPYISPDIDLTISSHEYTLTQANPIGPFFGNDTLDRPLFDNLYFMTAVYNLVSWQTSSLVGTVQFTWRCEIQYDLTDGGGVVSVTVVISKQVADTTVQPFFTLDLLLLLFAICSLLLTIKALFKSYKIFMFARRRLQGRDHHCVEHLDDKAITWSRLSLRDKSTFFNTWYLATIIGDIMVIVSSLYALTATSDFDTSTDTVDPGDLTTAIGILCGWLNLIKFLEWRIEFYMLILAVRCSIGRIARFIITALPVFLGFALAGVALFSELTELFGSLDSAAVTLFAVINGDSVLQVFTTLDEKADFTYRAIARVYMYTFCVLFITAIINVFIFIIEDGYRLATTLEGFNNQAPRLFIDNVRLREILTAAQACDVSVHFGCDRHGGHLPSSHTNIFDINGELLPEQRGARRPPRESLGGNLDILKSAMASVDDLEFISNRSGMTMNTDWRTKRSSDDDILPVVQPKTDGRRGTGSAFSAVPTTTAAASAAADSSAASTSNPAPALSSAFSASTESLHDAPHFARQPRPAPVRAGGDRRPAPGGFGSLERMYSTDALMALPGLESGSNSDSGAGIPLTATSVAGRSSAATSLNSSRLSQRSRPKSLETRVADAIAKAQEQITREVATLQNEFLNKVRLAQSEALEALEREISVVAQMRSDA</sequence>
<feature type="compositionally biased region" description="Low complexity" evidence="6">
    <location>
        <begin position="962"/>
        <end position="971"/>
    </location>
</feature>
<evidence type="ECO:0000259" key="8">
    <source>
        <dbReference type="Pfam" id="PF08016"/>
    </source>
</evidence>
<feature type="transmembrane region" description="Helical" evidence="7">
    <location>
        <begin position="540"/>
        <end position="561"/>
    </location>
</feature>
<evidence type="ECO:0000256" key="6">
    <source>
        <dbReference type="SAM" id="MobiDB-lite"/>
    </source>
</evidence>
<feature type="region of interest" description="Disordered" evidence="6">
    <location>
        <begin position="866"/>
        <end position="919"/>
    </location>
</feature>
<dbReference type="PhylomeDB" id="A0A0D2VFF0"/>
<feature type="compositionally biased region" description="Gly residues" evidence="6">
    <location>
        <begin position="26"/>
        <end position="47"/>
    </location>
</feature>
<evidence type="ECO:0000313" key="9">
    <source>
        <dbReference type="EMBL" id="KJE88457.1"/>
    </source>
</evidence>
<name>A0A0D2VFF0_CAPO3</name>
<feature type="region of interest" description="Disordered" evidence="6">
    <location>
        <begin position="98"/>
        <end position="121"/>
    </location>
</feature>
<dbReference type="PANTHER" id="PTHR12127">
    <property type="entry name" value="MUCOLIPIN"/>
    <property type="match status" value="1"/>
</dbReference>
<dbReference type="Proteomes" id="UP000008743">
    <property type="component" value="Unassembled WGS sequence"/>
</dbReference>